<keyword evidence="7 8" id="KW-0998">Cell outer membrane</keyword>
<evidence type="ECO:0000256" key="3">
    <source>
        <dbReference type="ARBA" id="ARBA00022452"/>
    </source>
</evidence>
<dbReference type="Pfam" id="PF07715">
    <property type="entry name" value="Plug"/>
    <property type="match status" value="1"/>
</dbReference>
<dbReference type="InterPro" id="IPR023996">
    <property type="entry name" value="TonB-dep_OMP_SusC/RagA"/>
</dbReference>
<dbReference type="Gene3D" id="2.170.130.10">
    <property type="entry name" value="TonB-dependent receptor, plug domain"/>
    <property type="match status" value="1"/>
</dbReference>
<keyword evidence="4 8" id="KW-0812">Transmembrane</keyword>
<organism evidence="10 11">
    <name type="scientific">Psychroflexus salis</name>
    <dbReference type="NCBI Taxonomy" id="1526574"/>
    <lineage>
        <taxon>Bacteria</taxon>
        <taxon>Pseudomonadati</taxon>
        <taxon>Bacteroidota</taxon>
        <taxon>Flavobacteriia</taxon>
        <taxon>Flavobacteriales</taxon>
        <taxon>Flavobacteriaceae</taxon>
        <taxon>Psychroflexus</taxon>
    </lineage>
</organism>
<evidence type="ECO:0000256" key="7">
    <source>
        <dbReference type="ARBA" id="ARBA00023237"/>
    </source>
</evidence>
<evidence type="ECO:0000256" key="1">
    <source>
        <dbReference type="ARBA" id="ARBA00004571"/>
    </source>
</evidence>
<evidence type="ECO:0000256" key="2">
    <source>
        <dbReference type="ARBA" id="ARBA00022448"/>
    </source>
</evidence>
<dbReference type="NCBIfam" id="TIGR04057">
    <property type="entry name" value="SusC_RagA_signa"/>
    <property type="match status" value="1"/>
</dbReference>
<comment type="subcellular location">
    <subcellularLocation>
        <location evidence="1 8">Cell outer membrane</location>
        <topology evidence="1 8">Multi-pass membrane protein</topology>
    </subcellularLocation>
</comment>
<dbReference type="Gene3D" id="2.60.40.1120">
    <property type="entry name" value="Carboxypeptidase-like, regulatory domain"/>
    <property type="match status" value="1"/>
</dbReference>
<comment type="caution">
    <text evidence="10">The sequence shown here is derived from an EMBL/GenBank/DDBJ whole genome shotgun (WGS) entry which is preliminary data.</text>
</comment>
<keyword evidence="3 8" id="KW-1134">Transmembrane beta strand</keyword>
<dbReference type="PANTHER" id="PTHR30069">
    <property type="entry name" value="TONB-DEPENDENT OUTER MEMBRANE RECEPTOR"/>
    <property type="match status" value="1"/>
</dbReference>
<sequence length="998" mass="109114">MGVFAQTIEISGTVIDGSSNIPLPDANVSVEGTQNGTSTDFDGNFSLSNVSPSATIVVSYLGFVTQKIPVNGQTKFEIVLQPDTEALDDVVVIGYGKSSRRNITGAVSKVGSESIKKLEPLNAAQSLQGTVSGVNVTPQGGAPGAEANIRIRGVSTNGNNKPLIILDGYQYEGGLNSINPQDIENITVLKDAQAAIYGTLGANGVVLVTTKSGSKNQAAQFEYSTYYGLQETTRSLPLLNATEYGILMNEKYTNAGQVNPLQNINSLGTGTDWQKEVFETAPVVSHNISVRGGSEKTTYRLSASQLEQEGIVGGDKSGFKRQTAQLNLNSDLTDKFNLKTTLSYFRTENRNLNTFGLGSVLFNAINMAPTIGRNVDNLTGEIDLGNEVVNPLTQIRNTYNEGIANRLSGNIHATFEYMKNVDIQARIGFNSANSRYREFLPIFNYGPNKVFNRLDDNLVIQNQQSDYDYTVDIFHTYSNKFNDIHDLTFVVGMNIFKQFGENVNATRTGVPNNSWEFANIGSATGTGDQLNAGSFAYDVRRLSYFGRVQYTLKDKYLFSGMLRRDATTRFGPDNRFGYFPSATAGWIASDEDFFPKVDAIDFLKVRGSFGILGNDRIGDFLYRSLMTGSANYVDPTTGIIQGQSLGPLSNPNVKWEETTMFDIGFDLRLWNNKLNLVVDYFQKDTKDLLIPGIPVTGITGITAPGSSAPTINAGDVRNQGVEFEISYSDNWTEDLSISTSFNISTLTNEVTGINGADFLEGGQFGVGQPAPSRMEVGQPIGYFYGYQTNGIFQTPEEVAAHPSQLALGANAQPGDLRFVDANGDGVIDLNDRKRIGSPIPEFTLGYNLSLKYKQFDFSTYMFANIGNDIVRNFERDQPNVNMMSYNMDRWVGPGTSNEVPRLTSGATANRVFSDFFVEDGSFLRVQTVSVGYNFKPQLLEKIKISNLRLYAKVDNVFTFTNYSGYDPTASTGAPIGGGIDFGFYPLPRTAILGLNAQF</sequence>
<dbReference type="AlphaFoldDB" id="A0A917E554"/>
<dbReference type="SUPFAM" id="SSF49464">
    <property type="entry name" value="Carboxypeptidase regulatory domain-like"/>
    <property type="match status" value="1"/>
</dbReference>
<accession>A0A917E554</accession>
<evidence type="ECO:0000256" key="5">
    <source>
        <dbReference type="ARBA" id="ARBA00022729"/>
    </source>
</evidence>
<dbReference type="InterPro" id="IPR008969">
    <property type="entry name" value="CarboxyPept-like_regulatory"/>
</dbReference>
<evidence type="ECO:0000313" key="11">
    <source>
        <dbReference type="Proteomes" id="UP000599688"/>
    </source>
</evidence>
<dbReference type="NCBIfam" id="TIGR04056">
    <property type="entry name" value="OMP_RagA_SusC"/>
    <property type="match status" value="1"/>
</dbReference>
<name>A0A917E554_9FLAO</name>
<dbReference type="InterPro" id="IPR039426">
    <property type="entry name" value="TonB-dep_rcpt-like"/>
</dbReference>
<keyword evidence="5" id="KW-0732">Signal</keyword>
<keyword evidence="2 8" id="KW-0813">Transport</keyword>
<dbReference type="SUPFAM" id="SSF56935">
    <property type="entry name" value="Porins"/>
    <property type="match status" value="1"/>
</dbReference>
<dbReference type="InterPro" id="IPR036942">
    <property type="entry name" value="Beta-barrel_TonB_sf"/>
</dbReference>
<dbReference type="GO" id="GO:0044718">
    <property type="term" value="P:siderophore transmembrane transport"/>
    <property type="evidence" value="ECO:0007669"/>
    <property type="project" value="TreeGrafter"/>
</dbReference>
<dbReference type="Proteomes" id="UP000599688">
    <property type="component" value="Unassembled WGS sequence"/>
</dbReference>
<feature type="domain" description="TonB-dependent receptor plug" evidence="9">
    <location>
        <begin position="100"/>
        <end position="205"/>
    </location>
</feature>
<evidence type="ECO:0000256" key="8">
    <source>
        <dbReference type="PROSITE-ProRule" id="PRU01360"/>
    </source>
</evidence>
<evidence type="ECO:0000256" key="6">
    <source>
        <dbReference type="ARBA" id="ARBA00023136"/>
    </source>
</evidence>
<dbReference type="PANTHER" id="PTHR30069:SF29">
    <property type="entry name" value="HEMOGLOBIN AND HEMOGLOBIN-HAPTOGLOBIN-BINDING PROTEIN 1-RELATED"/>
    <property type="match status" value="1"/>
</dbReference>
<dbReference type="InterPro" id="IPR012910">
    <property type="entry name" value="Plug_dom"/>
</dbReference>
<dbReference type="InterPro" id="IPR037066">
    <property type="entry name" value="Plug_dom_sf"/>
</dbReference>
<comment type="similarity">
    <text evidence="8">Belongs to the TonB-dependent receptor family.</text>
</comment>
<protein>
    <submittedName>
        <fullName evidence="10">SusC/RagA family TonB-linked outer membrane protein</fullName>
    </submittedName>
</protein>
<dbReference type="GO" id="GO:0009279">
    <property type="term" value="C:cell outer membrane"/>
    <property type="evidence" value="ECO:0007669"/>
    <property type="project" value="UniProtKB-SubCell"/>
</dbReference>
<keyword evidence="11" id="KW-1185">Reference proteome</keyword>
<dbReference type="Pfam" id="PF13715">
    <property type="entry name" value="CarbopepD_reg_2"/>
    <property type="match status" value="1"/>
</dbReference>
<evidence type="ECO:0000256" key="4">
    <source>
        <dbReference type="ARBA" id="ARBA00022692"/>
    </source>
</evidence>
<dbReference type="PROSITE" id="PS52016">
    <property type="entry name" value="TONB_DEPENDENT_REC_3"/>
    <property type="match status" value="1"/>
</dbReference>
<evidence type="ECO:0000313" key="10">
    <source>
        <dbReference type="EMBL" id="GGE03966.1"/>
    </source>
</evidence>
<dbReference type="InterPro" id="IPR023997">
    <property type="entry name" value="TonB-dep_OMP_SusC/RagA_CS"/>
</dbReference>
<proteinExistence type="inferred from homology"/>
<dbReference type="GO" id="GO:0015344">
    <property type="term" value="F:siderophore uptake transmembrane transporter activity"/>
    <property type="evidence" value="ECO:0007669"/>
    <property type="project" value="TreeGrafter"/>
</dbReference>
<dbReference type="EMBL" id="BMGL01000001">
    <property type="protein sequence ID" value="GGE03966.1"/>
    <property type="molecule type" value="Genomic_DNA"/>
</dbReference>
<keyword evidence="6 8" id="KW-0472">Membrane</keyword>
<reference evidence="10 11" key="1">
    <citation type="journal article" date="2014" name="Int. J. Syst. Evol. Microbiol.">
        <title>Complete genome sequence of Corynebacterium casei LMG S-19264T (=DSM 44701T), isolated from a smear-ripened cheese.</title>
        <authorList>
            <consortium name="US DOE Joint Genome Institute (JGI-PGF)"/>
            <person name="Walter F."/>
            <person name="Albersmeier A."/>
            <person name="Kalinowski J."/>
            <person name="Ruckert C."/>
        </authorList>
    </citation>
    <scope>NUCLEOTIDE SEQUENCE [LARGE SCALE GENOMIC DNA]</scope>
    <source>
        <strain evidence="10 11">CGMCC 1.12925</strain>
    </source>
</reference>
<dbReference type="Gene3D" id="2.40.170.20">
    <property type="entry name" value="TonB-dependent receptor, beta-barrel domain"/>
    <property type="match status" value="1"/>
</dbReference>
<gene>
    <name evidence="10" type="ORF">GCM10010831_01910</name>
</gene>
<evidence type="ECO:0000259" key="9">
    <source>
        <dbReference type="Pfam" id="PF07715"/>
    </source>
</evidence>